<gene>
    <name evidence="3" type="ORF">HMPREF1317_2374</name>
</gene>
<evidence type="ECO:0000313" key="4">
    <source>
        <dbReference type="Proteomes" id="UP000004578"/>
    </source>
</evidence>
<evidence type="ECO:0000259" key="2">
    <source>
        <dbReference type="Pfam" id="PF10263"/>
    </source>
</evidence>
<dbReference type="EMBL" id="AKFS01000182">
    <property type="protein sequence ID" value="EJF44477.1"/>
    <property type="molecule type" value="Genomic_DNA"/>
</dbReference>
<dbReference type="RefSeq" id="WP_005870395.1">
    <property type="nucleotide sequence ID" value="NZ_AKFS01000182.1"/>
</dbReference>
<dbReference type="GO" id="GO:0006950">
    <property type="term" value="P:response to stress"/>
    <property type="evidence" value="ECO:0007669"/>
    <property type="project" value="UniProtKB-ARBA"/>
</dbReference>
<dbReference type="Pfam" id="PF10263">
    <property type="entry name" value="SprT-like"/>
    <property type="match status" value="1"/>
</dbReference>
<keyword evidence="4" id="KW-1185">Reference proteome</keyword>
<comment type="caution">
    <text evidence="3">The sequence shown here is derived from an EMBL/GenBank/DDBJ whole genome shotgun (WGS) entry which is preliminary data.</text>
</comment>
<dbReference type="Gene3D" id="3.30.2010.10">
    <property type="entry name" value="Metalloproteases ('zincins'), catalytic domain"/>
    <property type="match status" value="1"/>
</dbReference>
<organism evidence="3 4">
    <name type="scientific">Schaalia georgiae F0490</name>
    <dbReference type="NCBI Taxonomy" id="1125717"/>
    <lineage>
        <taxon>Bacteria</taxon>
        <taxon>Bacillati</taxon>
        <taxon>Actinomycetota</taxon>
        <taxon>Actinomycetes</taxon>
        <taxon>Actinomycetales</taxon>
        <taxon>Actinomycetaceae</taxon>
        <taxon>Schaalia</taxon>
    </lineage>
</organism>
<sequence>MRREEARALARALMDDAGLGQWGLRFDRAKRRAGSCTHATRTISLSGPLTDIYDEATVRAVVLHEIAHALVGPSQGHGARWREAARALGAPDSATLPGALPAPDAP</sequence>
<evidence type="ECO:0000313" key="3">
    <source>
        <dbReference type="EMBL" id="EJF44477.1"/>
    </source>
</evidence>
<name>J0NIC4_9ACTO</name>
<reference evidence="3 4" key="1">
    <citation type="submission" date="2012-05" db="EMBL/GenBank/DDBJ databases">
        <authorList>
            <person name="Harkins D.M."/>
            <person name="Madupu R."/>
            <person name="Durkin A.S."/>
            <person name="Torralba M."/>
            <person name="Methe B."/>
            <person name="Sutton G.G."/>
            <person name="Nelson K.E."/>
        </authorList>
    </citation>
    <scope>NUCLEOTIDE SEQUENCE [LARGE SCALE GENOMIC DNA]</scope>
    <source>
        <strain evidence="3 4">F0490</strain>
    </source>
</reference>
<feature type="non-terminal residue" evidence="3">
    <location>
        <position position="106"/>
    </location>
</feature>
<dbReference type="InterPro" id="IPR006640">
    <property type="entry name" value="SprT-like_domain"/>
</dbReference>
<accession>J0NIC4</accession>
<evidence type="ECO:0000256" key="1">
    <source>
        <dbReference type="SAM" id="MobiDB-lite"/>
    </source>
</evidence>
<protein>
    <submittedName>
        <fullName evidence="3">PF01863 domain protein</fullName>
    </submittedName>
</protein>
<proteinExistence type="predicted"/>
<dbReference type="AlphaFoldDB" id="J0NIC4"/>
<dbReference type="Proteomes" id="UP000004578">
    <property type="component" value="Unassembled WGS sequence"/>
</dbReference>
<feature type="domain" description="SprT-like" evidence="2">
    <location>
        <begin position="21"/>
        <end position="90"/>
    </location>
</feature>
<feature type="region of interest" description="Disordered" evidence="1">
    <location>
        <begin position="86"/>
        <end position="106"/>
    </location>
</feature>